<dbReference type="EMBL" id="LN831776">
    <property type="protein sequence ID" value="CQR52482.1"/>
    <property type="molecule type" value="Genomic_DNA"/>
</dbReference>
<organism evidence="3 4">
    <name type="scientific">Paenibacillus riograndensis SBR5</name>
    <dbReference type="NCBI Taxonomy" id="1073571"/>
    <lineage>
        <taxon>Bacteria</taxon>
        <taxon>Bacillati</taxon>
        <taxon>Bacillota</taxon>
        <taxon>Bacilli</taxon>
        <taxon>Bacillales</taxon>
        <taxon>Paenibacillaceae</taxon>
        <taxon>Paenibacillus</taxon>
        <taxon>Paenibacillus sonchi group</taxon>
    </lineage>
</organism>
<dbReference type="Pfam" id="PF13173">
    <property type="entry name" value="AAA_14"/>
    <property type="match status" value="1"/>
</dbReference>
<sequence length="433" mass="49226">MERKIVERLVSWKNKPQRMPLVIYGARQVGKTYTALTFGKNHYKNTVYFNMEGSSEIASIFERDLNPERIIKELSVKSGQTIFKDDTLIIFDEIQACERALTSLKYFCENEPDYHIIAAGSLLGVALNREKYSFPVGKVDMMNLYPLDFEEFLWATGHKDMCELIKESYEHSTPLSLHETAMDLYKTYLVVGGMPRAVIEYVDTQDFDFVVAAQKMLNDAYIADMAKYASPQETTKIMAAWASVPAQLAKENHKFQYKVIKSGARAYEYETPLDWLRTAGMINKCIRITEGKMPLSAYADNNSFKVYMMDTGLLCSKFDIAANVILNGPANFNGFKGALAENYIMQALVTNGFTPYYWSSPGKAELDFVFQDRQGNIIPLEGKSADNVRAKSLKNYISLYQPPYAIRVSAKNFGFENGLRSIPLYALFCLKRI</sequence>
<name>A0A0E4H757_9BACL</name>
<feature type="domain" description="AAA" evidence="1">
    <location>
        <begin position="18"/>
        <end position="153"/>
    </location>
</feature>
<dbReference type="AlphaFoldDB" id="A0A0E4H757"/>
<gene>
    <name evidence="3" type="ORF">PRIO_0847</name>
</gene>
<dbReference type="RefSeq" id="WP_020430088.1">
    <property type="nucleotide sequence ID" value="NZ_AGBD01000988.1"/>
</dbReference>
<dbReference type="HOGENOM" id="CLU_047370_0_0_9"/>
<accession>A0A0E4H757</accession>
<dbReference type="InterPro" id="IPR025420">
    <property type="entry name" value="DUF4143"/>
</dbReference>
<evidence type="ECO:0000313" key="3">
    <source>
        <dbReference type="EMBL" id="CQR52482.1"/>
    </source>
</evidence>
<dbReference type="Gene3D" id="3.40.50.300">
    <property type="entry name" value="P-loop containing nucleotide triphosphate hydrolases"/>
    <property type="match status" value="1"/>
</dbReference>
<evidence type="ECO:0008006" key="5">
    <source>
        <dbReference type="Google" id="ProtNLM"/>
    </source>
</evidence>
<dbReference type="KEGG" id="pri:PRIO_0847"/>
<proteinExistence type="predicted"/>
<dbReference type="SUPFAM" id="SSF52540">
    <property type="entry name" value="P-loop containing nucleoside triphosphate hydrolases"/>
    <property type="match status" value="1"/>
</dbReference>
<reference evidence="4" key="1">
    <citation type="submission" date="2015-03" db="EMBL/GenBank/DDBJ databases">
        <authorList>
            <person name="Wibberg D."/>
        </authorList>
    </citation>
    <scope>NUCLEOTIDE SEQUENCE [LARGE SCALE GENOMIC DNA]</scope>
</reference>
<dbReference type="PANTHER" id="PTHR33295">
    <property type="entry name" value="ATPASE"/>
    <property type="match status" value="1"/>
</dbReference>
<dbReference type="Proteomes" id="UP000033163">
    <property type="component" value="Chromosome I"/>
</dbReference>
<dbReference type="PANTHER" id="PTHR33295:SF7">
    <property type="entry name" value="ATPASE"/>
    <property type="match status" value="1"/>
</dbReference>
<evidence type="ECO:0000259" key="2">
    <source>
        <dbReference type="Pfam" id="PF13635"/>
    </source>
</evidence>
<evidence type="ECO:0000313" key="4">
    <source>
        <dbReference type="Proteomes" id="UP000033163"/>
    </source>
</evidence>
<dbReference type="InterPro" id="IPR041682">
    <property type="entry name" value="AAA_14"/>
</dbReference>
<dbReference type="Pfam" id="PF13635">
    <property type="entry name" value="DUF4143"/>
    <property type="match status" value="1"/>
</dbReference>
<protein>
    <recommendedName>
        <fullName evidence="5">ATPase</fullName>
    </recommendedName>
</protein>
<evidence type="ECO:0000259" key="1">
    <source>
        <dbReference type="Pfam" id="PF13173"/>
    </source>
</evidence>
<dbReference type="PATRIC" id="fig|1073571.4.peg.883"/>
<feature type="domain" description="DUF4143" evidence="2">
    <location>
        <begin position="224"/>
        <end position="384"/>
    </location>
</feature>
<dbReference type="InterPro" id="IPR027417">
    <property type="entry name" value="P-loop_NTPase"/>
</dbReference>